<evidence type="ECO:0000313" key="5">
    <source>
        <dbReference type="Proteomes" id="UP001159427"/>
    </source>
</evidence>
<dbReference type="EMBL" id="CALNXI010000090">
    <property type="protein sequence ID" value="CAH3018534.1"/>
    <property type="molecule type" value="Genomic_DNA"/>
</dbReference>
<dbReference type="PANTHER" id="PTHR15704">
    <property type="entry name" value="SUPERKILLER 3 PROTEIN-RELATED"/>
    <property type="match status" value="1"/>
</dbReference>
<keyword evidence="1" id="KW-0677">Repeat</keyword>
<evidence type="ECO:0000256" key="2">
    <source>
        <dbReference type="ARBA" id="ARBA00022803"/>
    </source>
</evidence>
<sequence length="1635" mass="182249">MATGTKEMKTSLKNARECIKNKEYKEALKHCKAVLKLDKTNYTALVFIGKCASELDQADQALVAYRKAIESDESQVLAWQGLAALCEKENNPLLKGELPQVYTKLLQFCESDKKKWIEIASKLAEVLENQGNRIKAAELWEKIVMATENVTEELNIWLRIIKLLEKESLGEKDIGKLQDAYEKVAHGHWPWSELGPNNELETYYENFLRFLLKHQASGDEELEKNQRLKIHDEAKAMAQLFPCALFPLELLGRHFIHSMVTAPTVEMTDLFQRLCHMYPESGVGLVGLGIVLLHQKEVIMAKALLHKGLQVFSNCPFGWLALCHSQMSLHDYKEAEKSALKGLGCLHSSFPDTRQELQKKLSLSRAEALQKQGPPFAFSAKDLYQELLKDVQPRDEVEILTGLGKTFLSLDDITQATEVCAKALSIDKGSPEALSLQGEISFREGYFDDAELRFLEAIERSKDCASYHFLLGKLYWEMNGNLRADKKKCLAQFLKAAKLDPYHSPSFLYLGHYYLKVLKDISKASRCYQKAFDLDPSCDDAGIALGDSLMELGQEVAALNLYKNITAMSSPGKGKWAWLRLGLFHLKHSESTEAVTCFQSALRADPKDRHCWECLGEAYMSRGSYNAAMKAFTKAAEFDRSSVYCLYQLAAIKQLLCVYDEAIKEYKLILEMQPDYVPALKGLGETYLSQARSALQKDFNGKAVDYVIKAITVLARSVQCRPGLSCLWKLIGDCCTVIHPVSDDSIRGTIPDNLKKYINGEPSEFNDKKQLLALGSSAYGRALKLQPECGTLWGDLGFNCFQQVKILRGDDREKMAHRALQALKKGLTLQPSNHILWNTLGVVTASKEINNPDLSQHSFIMSIKTEPNNVIAWTNLGVLYLKHGKIEVAHEAFKNSQALDPSYTAAWIGQATIAEIIGNEEAMDLYRHTTELGSHVEGSIGFAHWVCSSLLSHASSENHVMLKGKPLPTLSHLHTEYRKAVLQSATALSKYTDRVRNNAGAYNMYGLLLENQKLFLQAKKAFESAIRLLQESENEDEQQHLNFLLINQGRVLCALGRYQEAVNRYQAVKPLNIFHDVCGLALSLFMAGQLKESYRAYEQAFQLAETDADKSCVLTAMGMLGYTLNDKEGAKAMLFKSSQLQPPCERGLMALCALGLISSDATLAGAALGELMKRGNGNEDLSGNICYLYSRFYALQGNQKLGRSHIMKEIHRNPQSSVLWSQLASYLLQACPDELQAAARCSEVSAQLGGSHSTEHNPAFHPAGIVGSGALHSLANVPSKTFASRRTRAGLIASQKAVHTHPDHVSSWAVLAASGRDKSSLGARISQFVESTASEEQSTLRSQSECQLPALVESRTRQLESLQSWAIIHQGYCLLYSRLLKEAAAHVDQALSTYSSIPHISAQLHFLKAQILLASGEPVEIGLNLLQTSLLSSPVHSSNAWQVLGEVQANQGSATAAELCYRQCLQAGMDSKAQSWRVVPLIRLAMLALRFAQTQSAERDRWINLSLEASNEVLKLKSRVSAAHLVQGIVYFLQDNSRASRRAFQQVIETADDGACSAVAQYWLLLLHLKKNDLAASQDLLWKAKCDGNSRLDLFYYAFAENGKVSPVMRKRLIEKCIHVYPSEQFYRDLLNKIC</sequence>
<keyword evidence="2 3" id="KW-0802">TPR repeat</keyword>
<accession>A0ABN8LS38</accession>
<dbReference type="SMART" id="SM00028">
    <property type="entry name" value="TPR"/>
    <property type="match status" value="19"/>
</dbReference>
<feature type="repeat" description="TPR" evidence="3">
    <location>
        <begin position="870"/>
        <end position="903"/>
    </location>
</feature>
<dbReference type="Pfam" id="PF14559">
    <property type="entry name" value="TPR_19"/>
    <property type="match status" value="1"/>
</dbReference>
<evidence type="ECO:0000313" key="4">
    <source>
        <dbReference type="EMBL" id="CAH3018534.1"/>
    </source>
</evidence>
<dbReference type="Pfam" id="PF13432">
    <property type="entry name" value="TPR_16"/>
    <property type="match status" value="1"/>
</dbReference>
<dbReference type="InterPro" id="IPR039226">
    <property type="entry name" value="Ski3/TTC37"/>
</dbReference>
<dbReference type="Proteomes" id="UP001159427">
    <property type="component" value="Unassembled WGS sequence"/>
</dbReference>
<dbReference type="Gene3D" id="1.25.40.10">
    <property type="entry name" value="Tetratricopeptide repeat domain"/>
    <property type="match status" value="6"/>
</dbReference>
<evidence type="ECO:0000256" key="3">
    <source>
        <dbReference type="PROSITE-ProRule" id="PRU00339"/>
    </source>
</evidence>
<feature type="repeat" description="TPR" evidence="3">
    <location>
        <begin position="609"/>
        <end position="642"/>
    </location>
</feature>
<gene>
    <name evidence="4" type="ORF">PEVE_00043729</name>
</gene>
<comment type="caution">
    <text evidence="4">The sequence shown here is derived from an EMBL/GenBank/DDBJ whole genome shotgun (WGS) entry which is preliminary data.</text>
</comment>
<feature type="repeat" description="TPR" evidence="3">
    <location>
        <begin position="575"/>
        <end position="608"/>
    </location>
</feature>
<keyword evidence="5" id="KW-1185">Reference proteome</keyword>
<dbReference type="PROSITE" id="PS50005">
    <property type="entry name" value="TPR"/>
    <property type="match status" value="3"/>
</dbReference>
<proteinExistence type="predicted"/>
<dbReference type="SUPFAM" id="SSF48452">
    <property type="entry name" value="TPR-like"/>
    <property type="match status" value="4"/>
</dbReference>
<dbReference type="InterPro" id="IPR011990">
    <property type="entry name" value="TPR-like_helical_dom_sf"/>
</dbReference>
<reference evidence="4 5" key="1">
    <citation type="submission" date="2022-05" db="EMBL/GenBank/DDBJ databases">
        <authorList>
            <consortium name="Genoscope - CEA"/>
            <person name="William W."/>
        </authorList>
    </citation>
    <scope>NUCLEOTIDE SEQUENCE [LARGE SCALE GENOMIC DNA]</scope>
</reference>
<protein>
    <recommendedName>
        <fullName evidence="6">Tetratricopeptide repeat protein 37</fullName>
    </recommendedName>
</protein>
<evidence type="ECO:0008006" key="6">
    <source>
        <dbReference type="Google" id="ProtNLM"/>
    </source>
</evidence>
<dbReference type="PANTHER" id="PTHR15704:SF7">
    <property type="entry name" value="SUPERKILLER COMPLEX PROTEIN 3"/>
    <property type="match status" value="1"/>
</dbReference>
<evidence type="ECO:0000256" key="1">
    <source>
        <dbReference type="ARBA" id="ARBA00022737"/>
    </source>
</evidence>
<name>A0ABN8LS38_9CNID</name>
<dbReference type="InterPro" id="IPR019734">
    <property type="entry name" value="TPR_rpt"/>
</dbReference>
<organism evidence="4 5">
    <name type="scientific">Porites evermanni</name>
    <dbReference type="NCBI Taxonomy" id="104178"/>
    <lineage>
        <taxon>Eukaryota</taxon>
        <taxon>Metazoa</taxon>
        <taxon>Cnidaria</taxon>
        <taxon>Anthozoa</taxon>
        <taxon>Hexacorallia</taxon>
        <taxon>Scleractinia</taxon>
        <taxon>Fungiina</taxon>
        <taxon>Poritidae</taxon>
        <taxon>Porites</taxon>
    </lineage>
</organism>